<evidence type="ECO:0000313" key="2">
    <source>
        <dbReference type="EMBL" id="KAK1758051.1"/>
    </source>
</evidence>
<dbReference type="AlphaFoldDB" id="A0AAJ0F7K3"/>
<sequence>MVGDSPEIDVDTYNRGDIVTYVEQRIRLGIAAQEPQWPQIRDSIVEKSGGIFLWAVLAVDGVLEKWAQGAGLRVLLKHLDILPQELFDLFSSLFENLSAETAELTLRLFQWAILSARPLQLQEWHHILGFISQRPARKSLKELRDSDHFTTTDEHLERRIRALSRGLLEFAVDAEEQKDTNTVAARSMSRYAGAGSFMMNPGETRIVQVIHESVREFFLANRGFQRLFTVQVSTSINDSSERPENQRPASIADGHLAIMNTCLDYLQVSELDALVSARIEAAKRDVSREPRISNLFEHLSATDLAAQPYAGHWEQPSLSHSRKHEAGADDDTYELLFCGEGIDIPRWINGVAHDSNLTDTEDINANHIGQEQHTALPSARRTQSRRLSLDSVKSQRLEDYPALLSYATDELFTHARQVRDQGRCSSKKLDQVLIRLGDERTWNRWLALREELHRMHPADMGGNLTKRPRSFMEYLLETDERFRGFLLRDLAHRTRSLGWDIVRCRNLLPIHSDSTCSSDSMGEYDITGPRYNYPDQGDAYDREFMSRRRAGVRKRGSLQSFRSAASVGSRASADERRQHGVQVP</sequence>
<accession>A0AAJ0F7K3</accession>
<dbReference type="Proteomes" id="UP001239445">
    <property type="component" value="Unassembled WGS sequence"/>
</dbReference>
<proteinExistence type="predicted"/>
<reference evidence="2" key="1">
    <citation type="submission" date="2023-06" db="EMBL/GenBank/DDBJ databases">
        <title>Genome-scale phylogeny and comparative genomics of the fungal order Sordariales.</title>
        <authorList>
            <consortium name="Lawrence Berkeley National Laboratory"/>
            <person name="Hensen N."/>
            <person name="Bonometti L."/>
            <person name="Westerberg I."/>
            <person name="Brannstrom I.O."/>
            <person name="Guillou S."/>
            <person name="Cros-Aarteil S."/>
            <person name="Calhoun S."/>
            <person name="Haridas S."/>
            <person name="Kuo A."/>
            <person name="Mondo S."/>
            <person name="Pangilinan J."/>
            <person name="Riley R."/>
            <person name="Labutti K."/>
            <person name="Andreopoulos B."/>
            <person name="Lipzen A."/>
            <person name="Chen C."/>
            <person name="Yanf M."/>
            <person name="Daum C."/>
            <person name="Ng V."/>
            <person name="Clum A."/>
            <person name="Steindorff A."/>
            <person name="Ohm R."/>
            <person name="Martin F."/>
            <person name="Silar P."/>
            <person name="Natvig D."/>
            <person name="Lalanne C."/>
            <person name="Gautier V."/>
            <person name="Ament-Velasquez S.L."/>
            <person name="Kruys A."/>
            <person name="Hutchinson M.I."/>
            <person name="Powell A.J."/>
            <person name="Barry K."/>
            <person name="Miller A.N."/>
            <person name="Grigoriev I.V."/>
            <person name="Debuchy R."/>
            <person name="Gladieux P."/>
            <person name="Thoren M.H."/>
            <person name="Johannesson H."/>
        </authorList>
    </citation>
    <scope>NUCLEOTIDE SEQUENCE</scope>
    <source>
        <strain evidence="2">PSN4</strain>
    </source>
</reference>
<feature type="region of interest" description="Disordered" evidence="1">
    <location>
        <begin position="555"/>
        <end position="584"/>
    </location>
</feature>
<name>A0AAJ0F7K3_9PEZI</name>
<evidence type="ECO:0000256" key="1">
    <source>
        <dbReference type="SAM" id="MobiDB-lite"/>
    </source>
</evidence>
<gene>
    <name evidence="2" type="ORF">QBC47DRAFT_410792</name>
</gene>
<keyword evidence="3" id="KW-1185">Reference proteome</keyword>
<evidence type="ECO:0000313" key="3">
    <source>
        <dbReference type="Proteomes" id="UP001239445"/>
    </source>
</evidence>
<feature type="compositionally biased region" description="Low complexity" evidence="1">
    <location>
        <begin position="560"/>
        <end position="571"/>
    </location>
</feature>
<dbReference type="PANTHER" id="PTHR10039:SF5">
    <property type="entry name" value="NACHT DOMAIN-CONTAINING PROTEIN"/>
    <property type="match status" value="1"/>
</dbReference>
<protein>
    <submittedName>
        <fullName evidence="2">Uncharacterized protein</fullName>
    </submittedName>
</protein>
<dbReference type="PANTHER" id="PTHR10039">
    <property type="entry name" value="AMELOGENIN"/>
    <property type="match status" value="1"/>
</dbReference>
<organism evidence="2 3">
    <name type="scientific">Echria macrotheca</name>
    <dbReference type="NCBI Taxonomy" id="438768"/>
    <lineage>
        <taxon>Eukaryota</taxon>
        <taxon>Fungi</taxon>
        <taxon>Dikarya</taxon>
        <taxon>Ascomycota</taxon>
        <taxon>Pezizomycotina</taxon>
        <taxon>Sordariomycetes</taxon>
        <taxon>Sordariomycetidae</taxon>
        <taxon>Sordariales</taxon>
        <taxon>Schizotheciaceae</taxon>
        <taxon>Echria</taxon>
    </lineage>
</organism>
<comment type="caution">
    <text evidence="2">The sequence shown here is derived from an EMBL/GenBank/DDBJ whole genome shotgun (WGS) entry which is preliminary data.</text>
</comment>
<dbReference type="EMBL" id="MU839829">
    <property type="protein sequence ID" value="KAK1758051.1"/>
    <property type="molecule type" value="Genomic_DNA"/>
</dbReference>